<evidence type="ECO:0000313" key="1">
    <source>
        <dbReference type="EMBL" id="RBW55440.1"/>
    </source>
</evidence>
<dbReference type="RefSeq" id="WP_113823308.1">
    <property type="nucleotide sequence ID" value="NZ_QOCE01000029.1"/>
</dbReference>
<dbReference type="Gene3D" id="3.10.180.10">
    <property type="entry name" value="2,3-Dihydroxybiphenyl 1,2-Dioxygenase, domain 1"/>
    <property type="match status" value="1"/>
</dbReference>
<name>A0A366WYD6_9RHOB</name>
<accession>A0A366WYD6</accession>
<dbReference type="InterPro" id="IPR029068">
    <property type="entry name" value="Glyas_Bleomycin-R_OHBP_Dase"/>
</dbReference>
<evidence type="ECO:0000313" key="2">
    <source>
        <dbReference type="Proteomes" id="UP000252706"/>
    </source>
</evidence>
<gene>
    <name evidence="1" type="ORF">DS909_09965</name>
</gene>
<dbReference type="EMBL" id="QOCE01000029">
    <property type="protein sequence ID" value="RBW55440.1"/>
    <property type="molecule type" value="Genomic_DNA"/>
</dbReference>
<protein>
    <submittedName>
        <fullName evidence="1">Bleomycin resistance protein</fullName>
    </submittedName>
</protein>
<dbReference type="OrthoDB" id="6624781at2"/>
<dbReference type="AlphaFoldDB" id="A0A366WYD6"/>
<dbReference type="SUPFAM" id="SSF54593">
    <property type="entry name" value="Glyoxalase/Bleomycin resistance protein/Dihydroxybiphenyl dioxygenase"/>
    <property type="match status" value="1"/>
</dbReference>
<organism evidence="1 2">
    <name type="scientific">Phaeobacter gallaeciensis</name>
    <dbReference type="NCBI Taxonomy" id="60890"/>
    <lineage>
        <taxon>Bacteria</taxon>
        <taxon>Pseudomonadati</taxon>
        <taxon>Pseudomonadota</taxon>
        <taxon>Alphaproteobacteria</taxon>
        <taxon>Rhodobacterales</taxon>
        <taxon>Roseobacteraceae</taxon>
        <taxon>Phaeobacter</taxon>
    </lineage>
</organism>
<sequence length="125" mass="14146">MTTGKITANLPSRDFGITEVFYHALGFQTVYRGEGWMILDLNGMMVEFFPHPDLNPKESWFSASLRLPDIDTRHSQWSALNHWSQTNDAPRLTAPMQANGDAPRMFAMIDPDGSLWRVMEGQTSA</sequence>
<dbReference type="Proteomes" id="UP000252706">
    <property type="component" value="Unassembled WGS sequence"/>
</dbReference>
<proteinExistence type="predicted"/>
<reference evidence="1 2" key="1">
    <citation type="submission" date="2018-07" db="EMBL/GenBank/DDBJ databases">
        <title>Modular assembly of carbohydrate-degrading microbial communities in the ocean.</title>
        <authorList>
            <person name="Enke T.N."/>
            <person name="Datta M.S."/>
            <person name="Schwartzman J.A."/>
            <person name="Cermak N."/>
            <person name="Schmitz D.A."/>
            <person name="Barrere J."/>
            <person name="Cordero O.X."/>
        </authorList>
    </citation>
    <scope>NUCLEOTIDE SEQUENCE [LARGE SCALE GENOMIC DNA]</scope>
    <source>
        <strain evidence="1 2">C3M10</strain>
    </source>
</reference>
<comment type="caution">
    <text evidence="1">The sequence shown here is derived from an EMBL/GenBank/DDBJ whole genome shotgun (WGS) entry which is preliminary data.</text>
</comment>